<accession>E1RDY0</accession>
<protein>
    <recommendedName>
        <fullName evidence="2">formylmethanofuran dehydrogenase</fullName>
        <ecNumber evidence="2">1.2.7.12</ecNumber>
    </recommendedName>
</protein>
<evidence type="ECO:0000256" key="1">
    <source>
        <dbReference type="ARBA" id="ARBA00004830"/>
    </source>
</evidence>
<dbReference type="GO" id="GO:0046914">
    <property type="term" value="F:transition metal ion binding"/>
    <property type="evidence" value="ECO:0007669"/>
    <property type="project" value="InterPro"/>
</dbReference>
<comment type="catalytic activity">
    <reaction evidence="3">
        <text>N-formylmethanofuran + 2 oxidized [2Fe-2S]-[ferredoxin] + H2O = methanofuran + 2 reduced [2Fe-2S]-[ferredoxin] + CO2 + H(+)</text>
        <dbReference type="Rhea" id="RHEA:19841"/>
        <dbReference type="Rhea" id="RHEA-COMP:10000"/>
        <dbReference type="Rhea" id="RHEA-COMP:10001"/>
        <dbReference type="ChEBI" id="CHEBI:15377"/>
        <dbReference type="ChEBI" id="CHEBI:15378"/>
        <dbReference type="ChEBI" id="CHEBI:16526"/>
        <dbReference type="ChEBI" id="CHEBI:33737"/>
        <dbReference type="ChEBI" id="CHEBI:33738"/>
        <dbReference type="ChEBI" id="CHEBI:57727"/>
        <dbReference type="ChEBI" id="CHEBI:58151"/>
        <dbReference type="EC" id="1.2.7.12"/>
    </reaction>
</comment>
<dbReference type="AlphaFoldDB" id="E1RDY0"/>
<keyword evidence="5" id="KW-1185">Reference proteome</keyword>
<dbReference type="eggNOG" id="arCOG00097">
    <property type="taxonomic scope" value="Archaea"/>
</dbReference>
<dbReference type="EC" id="1.2.7.12" evidence="2"/>
<dbReference type="OrthoDB" id="106216at2157"/>
<sequence length="257" mass="28299">MRVVKLTPKPRKNPNLPVEAESVIPEHFMDESFRDLSVWEGNKERSFCDFFDIEIAGEASSSEDIELVLAGETRTLKRIGEYMAAGKITVEGDIGMHCGNFMSGGIIEIMGDADGWLGREMRGGRILCHGNAGHYCGSGYRGEKRGMRGGVLEVMGDTGDFCAEFLAGGEIIIHGSCGDMTGVDMRDGILKVYGECRRACGNMKGGTAYFFGKVNEMHPTFRDEGETDVDGKIMHYFTGDVANRGKGSLYVKEYEYY</sequence>
<dbReference type="GO" id="GO:0019386">
    <property type="term" value="P:methanogenesis, from carbon dioxide"/>
    <property type="evidence" value="ECO:0007669"/>
    <property type="project" value="UniProtKB-UniPathway"/>
</dbReference>
<dbReference type="PANTHER" id="PTHR39673:SF5">
    <property type="entry name" value="TUNGSTEN-CONTAINING FORMYLMETHANOFURAN DEHYDROGENASE 2 SUBUNIT C"/>
    <property type="match status" value="1"/>
</dbReference>
<dbReference type="Gene3D" id="2.160.20.60">
    <property type="entry name" value="Glutamate synthase, alpha subunit, C-terminal domain"/>
    <property type="match status" value="2"/>
</dbReference>
<dbReference type="HOGENOM" id="CLU_072248_0_0_2"/>
<evidence type="ECO:0000256" key="3">
    <source>
        <dbReference type="ARBA" id="ARBA00048228"/>
    </source>
</evidence>
<dbReference type="PANTHER" id="PTHR39673">
    <property type="entry name" value="TUNGSTEN FORMYLMETHANOFURAN DEHYDROGENASE, SUBUNIT C (FWDC)"/>
    <property type="match status" value="1"/>
</dbReference>
<dbReference type="UniPathway" id="UPA00640">
    <property type="reaction ID" value="UER00692"/>
</dbReference>
<organism evidence="4 5">
    <name type="scientific">Methanolacinia petrolearia (strain DSM 11571 / OCM 486 / SEBR 4847)</name>
    <name type="common">Methanoplanus petrolearius</name>
    <dbReference type="NCBI Taxonomy" id="679926"/>
    <lineage>
        <taxon>Archaea</taxon>
        <taxon>Methanobacteriati</taxon>
        <taxon>Methanobacteriota</taxon>
        <taxon>Stenosarchaea group</taxon>
        <taxon>Methanomicrobia</taxon>
        <taxon>Methanomicrobiales</taxon>
        <taxon>Methanomicrobiaceae</taxon>
        <taxon>Methanolacinia</taxon>
    </lineage>
</organism>
<dbReference type="NCBIfam" id="TIGR03122">
    <property type="entry name" value="one_C_dehyd_C"/>
    <property type="match status" value="1"/>
</dbReference>
<dbReference type="RefSeq" id="WP_013330344.1">
    <property type="nucleotide sequence ID" value="NC_014507.1"/>
</dbReference>
<dbReference type="GeneID" id="9744914"/>
<dbReference type="InterPro" id="IPR017550">
    <property type="entry name" value="Formylmethanofuran_DH_suC"/>
</dbReference>
<dbReference type="Proteomes" id="UP000006565">
    <property type="component" value="Chromosome"/>
</dbReference>
<comment type="pathway">
    <text evidence="1">One-carbon metabolism; methanogenesis from CO(2); 5,10-methenyl-5,6,7,8-tetrahydromethanopterin from CO(2): step 1/3.</text>
</comment>
<evidence type="ECO:0000313" key="4">
    <source>
        <dbReference type="EMBL" id="ADN37167.1"/>
    </source>
</evidence>
<proteinExistence type="predicted"/>
<evidence type="ECO:0000313" key="5">
    <source>
        <dbReference type="Proteomes" id="UP000006565"/>
    </source>
</evidence>
<dbReference type="EMBL" id="CP002117">
    <property type="protein sequence ID" value="ADN37167.1"/>
    <property type="molecule type" value="Genomic_DNA"/>
</dbReference>
<reference evidence="4 5" key="1">
    <citation type="journal article" date="2010" name="Stand. Genomic Sci.">
        <title>Complete genome sequence of Methanoplanus petrolearius type strain (SEBR 4847).</title>
        <authorList>
            <person name="Brambilla E."/>
            <person name="Djao O.D."/>
            <person name="Daligault H."/>
            <person name="Lapidus A."/>
            <person name="Lucas S."/>
            <person name="Hammon N."/>
            <person name="Nolan M."/>
            <person name="Tice H."/>
            <person name="Cheng J.F."/>
            <person name="Han C."/>
            <person name="Tapia R."/>
            <person name="Goodwin L."/>
            <person name="Pitluck S."/>
            <person name="Liolios K."/>
            <person name="Ivanova N."/>
            <person name="Mavromatis K."/>
            <person name="Mikhailova N."/>
            <person name="Pati A."/>
            <person name="Chen A."/>
            <person name="Palaniappan K."/>
            <person name="Land M."/>
            <person name="Hauser L."/>
            <person name="Chang Y.J."/>
            <person name="Jeffries C.D."/>
            <person name="Rohde M."/>
            <person name="Spring S."/>
            <person name="Sikorski J."/>
            <person name="Goker M."/>
            <person name="Woyke T."/>
            <person name="Bristow J."/>
            <person name="Eisen J.A."/>
            <person name="Markowitz V."/>
            <person name="Hugenholtz P."/>
            <person name="Kyrpides N.C."/>
            <person name="Klenk H.P."/>
        </authorList>
    </citation>
    <scope>NUCLEOTIDE SEQUENCE [LARGE SCALE GENOMIC DNA]</scope>
    <source>
        <strain evidence="5">DSM 11571 / OCM 486 / SEBR 4847</strain>
    </source>
</reference>
<gene>
    <name evidence="4" type="ordered locus">Mpet_2421</name>
</gene>
<name>E1RDY0_METP4</name>
<keyword evidence="4" id="KW-0560">Oxidoreductase</keyword>
<dbReference type="GO" id="GO:0018493">
    <property type="term" value="F:formylmethanofuran dehydrogenase activity"/>
    <property type="evidence" value="ECO:0007669"/>
    <property type="project" value="UniProtKB-EC"/>
</dbReference>
<dbReference type="KEGG" id="mpi:Mpet_2421"/>
<dbReference type="SMR" id="E1RDY0"/>
<dbReference type="InterPro" id="IPR036485">
    <property type="entry name" value="Glu_synth_asu_C_sf"/>
</dbReference>
<evidence type="ECO:0000256" key="2">
    <source>
        <dbReference type="ARBA" id="ARBA00012692"/>
    </source>
</evidence>
<dbReference type="SUPFAM" id="SSF69336">
    <property type="entry name" value="Alpha subunit of glutamate synthase, C-terminal domain"/>
    <property type="match status" value="1"/>
</dbReference>
<dbReference type="STRING" id="679926.Mpet_2421"/>